<accession>A0A7X9IJN6</accession>
<comment type="caution">
    <text evidence="2">The sequence shown here is derived from an EMBL/GenBank/DDBJ whole genome shotgun (WGS) entry which is preliminary data.</text>
</comment>
<dbReference type="Pfam" id="PF18185">
    <property type="entry name" value="STALD"/>
    <property type="match status" value="1"/>
</dbReference>
<name>A0A7X9IJN6_9DELT</name>
<proteinExistence type="predicted"/>
<gene>
    <name evidence="2" type="ORF">GYA55_03690</name>
</gene>
<reference evidence="2 3" key="1">
    <citation type="journal article" date="2020" name="Biotechnol. Biofuels">
        <title>New insights from the biogas microbiome by comprehensive genome-resolved metagenomics of nearly 1600 species originating from multiple anaerobic digesters.</title>
        <authorList>
            <person name="Campanaro S."/>
            <person name="Treu L."/>
            <person name="Rodriguez-R L.M."/>
            <person name="Kovalovszki A."/>
            <person name="Ziels R.M."/>
            <person name="Maus I."/>
            <person name="Zhu X."/>
            <person name="Kougias P.G."/>
            <person name="Basile A."/>
            <person name="Luo G."/>
            <person name="Schluter A."/>
            <person name="Konstantinidis K.T."/>
            <person name="Angelidaki I."/>
        </authorList>
    </citation>
    <scope>NUCLEOTIDE SEQUENCE [LARGE SCALE GENOMIC DNA]</scope>
    <source>
        <strain evidence="2">AS27yjCOA_65</strain>
    </source>
</reference>
<dbReference type="Proteomes" id="UP000524246">
    <property type="component" value="Unassembled WGS sequence"/>
</dbReference>
<sequence length="147" mass="16788">VYDETKYRHIEERLILWPFPQSIEDEEEKRGKFTEYREDMLSEAGVAIFMFGNKLSQKGSTIVEADGVMEEYNIAKKKGVKVIALGCTGGAAKKIWEEQMAEFETYFPSTSYPGLKSLYEKLGEKDLSLEECKKLVLEILDIIAGRC</sequence>
<evidence type="ECO:0000313" key="3">
    <source>
        <dbReference type="Proteomes" id="UP000524246"/>
    </source>
</evidence>
<evidence type="ECO:0000259" key="1">
    <source>
        <dbReference type="Pfam" id="PF18185"/>
    </source>
</evidence>
<dbReference type="InterPro" id="IPR041486">
    <property type="entry name" value="ThsA_STALD"/>
</dbReference>
<organism evidence="2 3">
    <name type="scientific">SAR324 cluster bacterium</name>
    <dbReference type="NCBI Taxonomy" id="2024889"/>
    <lineage>
        <taxon>Bacteria</taxon>
        <taxon>Deltaproteobacteria</taxon>
        <taxon>SAR324 cluster</taxon>
    </lineage>
</organism>
<evidence type="ECO:0000313" key="2">
    <source>
        <dbReference type="EMBL" id="NMC62249.1"/>
    </source>
</evidence>
<dbReference type="AlphaFoldDB" id="A0A7X9IJN6"/>
<feature type="non-terminal residue" evidence="2">
    <location>
        <position position="1"/>
    </location>
</feature>
<feature type="domain" description="NAD(+) hydrolase ThsA Sir2/TIR-associating SLOG" evidence="1">
    <location>
        <begin position="4"/>
        <end position="142"/>
    </location>
</feature>
<protein>
    <recommendedName>
        <fullName evidence="1">NAD(+) hydrolase ThsA Sir2/TIR-associating SLOG domain-containing protein</fullName>
    </recommendedName>
</protein>
<dbReference type="EMBL" id="JAAZON010000146">
    <property type="protein sequence ID" value="NMC62249.1"/>
    <property type="molecule type" value="Genomic_DNA"/>
</dbReference>